<sequence length="178" mass="21020">MPVKFTRKIDREKVRGLYEKEKGEKLKLRYKALLLLDQLDNNAAEVGRRIGKSRTTIGLWVQRYNQQGLAGLKDKKQPGRPPRLTKQQQEKLKHLILTKLPTDIGWEYPVWDGKSLAYLIKKLFSLAIKVRRCQYLFHEMGFGLQRPRHSFAKADKKKQAGFRRDFKKNSKTWILKKK</sequence>
<dbReference type="SUPFAM" id="SSF46689">
    <property type="entry name" value="Homeodomain-like"/>
    <property type="match status" value="1"/>
</dbReference>
<organism evidence="1 2">
    <name type="scientific">candidate division WOR-1 bacterium RIFOXYC2_FULL_41_25</name>
    <dbReference type="NCBI Taxonomy" id="1802586"/>
    <lineage>
        <taxon>Bacteria</taxon>
        <taxon>Bacillati</taxon>
        <taxon>Saganbacteria</taxon>
    </lineage>
</organism>
<accession>A0A1F4TPL1</accession>
<gene>
    <name evidence="1" type="ORF">A2462_04875</name>
</gene>
<protein>
    <recommendedName>
        <fullName evidence="3">Winged helix-turn helix domain-containing protein</fullName>
    </recommendedName>
</protein>
<reference evidence="1 2" key="1">
    <citation type="journal article" date="2016" name="Nat. Commun.">
        <title>Thousands of microbial genomes shed light on interconnected biogeochemical processes in an aquifer system.</title>
        <authorList>
            <person name="Anantharaman K."/>
            <person name="Brown C.T."/>
            <person name="Hug L.A."/>
            <person name="Sharon I."/>
            <person name="Castelle C.J."/>
            <person name="Probst A.J."/>
            <person name="Thomas B.C."/>
            <person name="Singh A."/>
            <person name="Wilkins M.J."/>
            <person name="Karaoz U."/>
            <person name="Brodie E.L."/>
            <person name="Williams K.H."/>
            <person name="Hubbard S.S."/>
            <person name="Banfield J.F."/>
        </authorList>
    </citation>
    <scope>NUCLEOTIDE SEQUENCE [LARGE SCALE GENOMIC DNA]</scope>
</reference>
<dbReference type="EMBL" id="MEUI01000014">
    <property type="protein sequence ID" value="OGC34645.1"/>
    <property type="molecule type" value="Genomic_DNA"/>
</dbReference>
<evidence type="ECO:0000313" key="1">
    <source>
        <dbReference type="EMBL" id="OGC34645.1"/>
    </source>
</evidence>
<dbReference type="Pfam" id="PF13565">
    <property type="entry name" value="HTH_32"/>
    <property type="match status" value="1"/>
</dbReference>
<dbReference type="Proteomes" id="UP000177309">
    <property type="component" value="Unassembled WGS sequence"/>
</dbReference>
<evidence type="ECO:0000313" key="2">
    <source>
        <dbReference type="Proteomes" id="UP000177309"/>
    </source>
</evidence>
<dbReference type="InterPro" id="IPR009057">
    <property type="entry name" value="Homeodomain-like_sf"/>
</dbReference>
<dbReference type="AlphaFoldDB" id="A0A1F4TPL1"/>
<evidence type="ECO:0008006" key="3">
    <source>
        <dbReference type="Google" id="ProtNLM"/>
    </source>
</evidence>
<comment type="caution">
    <text evidence="1">The sequence shown here is derived from an EMBL/GenBank/DDBJ whole genome shotgun (WGS) entry which is preliminary data.</text>
</comment>
<name>A0A1F4TPL1_UNCSA</name>
<proteinExistence type="predicted"/>